<dbReference type="KEGG" id="aaxa:NCTC10138_00687"/>
<dbReference type="GO" id="GO:0045454">
    <property type="term" value="P:cell redox homeostasis"/>
    <property type="evidence" value="ECO:0007669"/>
    <property type="project" value="TreeGrafter"/>
</dbReference>
<evidence type="ECO:0000256" key="10">
    <source>
        <dbReference type="ARBA" id="ARBA00038489"/>
    </source>
</evidence>
<dbReference type="InterPro" id="IPR000866">
    <property type="entry name" value="AhpC/TSA"/>
</dbReference>
<dbReference type="InterPro" id="IPR013766">
    <property type="entry name" value="Thioredoxin_domain"/>
</dbReference>
<sequence length="153" mass="17276">MLKKGDKVKDFTLLDANGVKHSLSDYLGKKVVVYFYPKNDTPGCTSQACGFRDEFDLYREKGIVILGISKDDVKSHEDFKNKYHLPFTTLSDESLDVIKYFGAYGEKKMFGKPYMGVLRSTFVIDEEGKLLVSMPKVDAKNNAKDVLKAIEEA</sequence>
<dbReference type="Gene3D" id="3.40.30.10">
    <property type="entry name" value="Glutaredoxin"/>
    <property type="match status" value="1"/>
</dbReference>
<reference evidence="15 16" key="1">
    <citation type="submission" date="2019-01" db="EMBL/GenBank/DDBJ databases">
        <authorList>
            <consortium name="Pathogen Informatics"/>
        </authorList>
    </citation>
    <scope>NUCLEOTIDE SEQUENCE [LARGE SCALE GENOMIC DNA]</scope>
    <source>
        <strain evidence="15 16">NCTC10138</strain>
    </source>
</reference>
<dbReference type="InterPro" id="IPR036249">
    <property type="entry name" value="Thioredoxin-like_sf"/>
</dbReference>
<accession>A0A449BD14</accession>
<dbReference type="RefSeq" id="WP_026390363.1">
    <property type="nucleotide sequence ID" value="NZ_LR215048.1"/>
</dbReference>
<evidence type="ECO:0000256" key="8">
    <source>
        <dbReference type="ARBA" id="ARBA00023284"/>
    </source>
</evidence>
<dbReference type="InterPro" id="IPR024706">
    <property type="entry name" value="Peroxiredoxin_AhpC-typ"/>
</dbReference>
<evidence type="ECO:0000313" key="16">
    <source>
        <dbReference type="Proteomes" id="UP000289841"/>
    </source>
</evidence>
<comment type="similarity">
    <text evidence="10">Belongs to the peroxiredoxin family. BCP/PrxQ subfamily.</text>
</comment>
<dbReference type="Pfam" id="PF00578">
    <property type="entry name" value="AhpC-TSA"/>
    <property type="match status" value="1"/>
</dbReference>
<dbReference type="PANTHER" id="PTHR42801:SF4">
    <property type="entry name" value="AHPC_TSA FAMILY PROTEIN"/>
    <property type="match status" value="1"/>
</dbReference>
<gene>
    <name evidence="15" type="primary">bcp</name>
    <name evidence="15" type="ORF">NCTC10138_00687</name>
</gene>
<evidence type="ECO:0000256" key="5">
    <source>
        <dbReference type="ARBA" id="ARBA00022862"/>
    </source>
</evidence>
<dbReference type="GO" id="GO:0005737">
    <property type="term" value="C:cytoplasm"/>
    <property type="evidence" value="ECO:0007669"/>
    <property type="project" value="TreeGrafter"/>
</dbReference>
<evidence type="ECO:0000256" key="2">
    <source>
        <dbReference type="ARBA" id="ARBA00011245"/>
    </source>
</evidence>
<keyword evidence="4 15" id="KW-0575">Peroxidase</keyword>
<comment type="subunit">
    <text evidence="2">Monomer.</text>
</comment>
<dbReference type="GO" id="GO:0008379">
    <property type="term" value="F:thioredoxin peroxidase activity"/>
    <property type="evidence" value="ECO:0007669"/>
    <property type="project" value="TreeGrafter"/>
</dbReference>
<dbReference type="Proteomes" id="UP000289841">
    <property type="component" value="Chromosome"/>
</dbReference>
<keyword evidence="7" id="KW-1015">Disulfide bond</keyword>
<evidence type="ECO:0000256" key="4">
    <source>
        <dbReference type="ARBA" id="ARBA00022559"/>
    </source>
</evidence>
<dbReference type="FunFam" id="3.40.30.10:FF:000007">
    <property type="entry name" value="Thioredoxin-dependent thiol peroxidase"/>
    <property type="match status" value="1"/>
</dbReference>
<dbReference type="InterPro" id="IPR050924">
    <property type="entry name" value="Peroxiredoxin_BCP/PrxQ"/>
</dbReference>
<evidence type="ECO:0000256" key="13">
    <source>
        <dbReference type="PIRSR" id="PIRSR000239-1"/>
    </source>
</evidence>
<evidence type="ECO:0000256" key="12">
    <source>
        <dbReference type="ARBA" id="ARBA00049091"/>
    </source>
</evidence>
<evidence type="ECO:0000259" key="14">
    <source>
        <dbReference type="PROSITE" id="PS51352"/>
    </source>
</evidence>
<dbReference type="AlphaFoldDB" id="A0A449BD14"/>
<dbReference type="GO" id="GO:0034599">
    <property type="term" value="P:cellular response to oxidative stress"/>
    <property type="evidence" value="ECO:0007669"/>
    <property type="project" value="TreeGrafter"/>
</dbReference>
<dbReference type="PIRSF" id="PIRSF000239">
    <property type="entry name" value="AHPC"/>
    <property type="match status" value="1"/>
</dbReference>
<evidence type="ECO:0000256" key="6">
    <source>
        <dbReference type="ARBA" id="ARBA00023002"/>
    </source>
</evidence>
<feature type="domain" description="Thioredoxin" evidence="14">
    <location>
        <begin position="2"/>
        <end position="153"/>
    </location>
</feature>
<evidence type="ECO:0000256" key="3">
    <source>
        <dbReference type="ARBA" id="ARBA00013017"/>
    </source>
</evidence>
<keyword evidence="6 15" id="KW-0560">Oxidoreductase</keyword>
<evidence type="ECO:0000256" key="1">
    <source>
        <dbReference type="ARBA" id="ARBA00003330"/>
    </source>
</evidence>
<feature type="active site" description="Cysteine sulfenic acid (-SOH) intermediate; for peroxidase activity" evidence="13">
    <location>
        <position position="44"/>
    </location>
</feature>
<dbReference type="NCBIfam" id="NF006960">
    <property type="entry name" value="PRK09437.1"/>
    <property type="match status" value="1"/>
</dbReference>
<evidence type="ECO:0000256" key="11">
    <source>
        <dbReference type="ARBA" id="ARBA00041373"/>
    </source>
</evidence>
<organism evidence="15 16">
    <name type="scientific">Haploplasma axanthum</name>
    <name type="common">Acholeplasma axanthum</name>
    <dbReference type="NCBI Taxonomy" id="29552"/>
    <lineage>
        <taxon>Bacteria</taxon>
        <taxon>Bacillati</taxon>
        <taxon>Mycoplasmatota</taxon>
        <taxon>Mollicutes</taxon>
        <taxon>Acholeplasmatales</taxon>
        <taxon>Acholeplasmataceae</taxon>
        <taxon>Haploplasma</taxon>
    </lineage>
</organism>
<dbReference type="PANTHER" id="PTHR42801">
    <property type="entry name" value="THIOREDOXIN-DEPENDENT PEROXIDE REDUCTASE"/>
    <property type="match status" value="1"/>
</dbReference>
<dbReference type="EC" id="1.11.1.24" evidence="3"/>
<keyword evidence="16" id="KW-1185">Reference proteome</keyword>
<keyword evidence="8" id="KW-0676">Redox-active center</keyword>
<dbReference type="PROSITE" id="PS51352">
    <property type="entry name" value="THIOREDOXIN_2"/>
    <property type="match status" value="1"/>
</dbReference>
<dbReference type="CDD" id="cd03017">
    <property type="entry name" value="PRX_BCP"/>
    <property type="match status" value="1"/>
</dbReference>
<evidence type="ECO:0000313" key="15">
    <source>
        <dbReference type="EMBL" id="VEU80318.1"/>
    </source>
</evidence>
<evidence type="ECO:0000256" key="7">
    <source>
        <dbReference type="ARBA" id="ARBA00023157"/>
    </source>
</evidence>
<dbReference type="OrthoDB" id="9812811at2"/>
<comment type="catalytic activity">
    <reaction evidence="12">
        <text>a hydroperoxide + [thioredoxin]-dithiol = an alcohol + [thioredoxin]-disulfide + H2O</text>
        <dbReference type="Rhea" id="RHEA:62620"/>
        <dbReference type="Rhea" id="RHEA-COMP:10698"/>
        <dbReference type="Rhea" id="RHEA-COMP:10700"/>
        <dbReference type="ChEBI" id="CHEBI:15377"/>
        <dbReference type="ChEBI" id="CHEBI:29950"/>
        <dbReference type="ChEBI" id="CHEBI:30879"/>
        <dbReference type="ChEBI" id="CHEBI:35924"/>
        <dbReference type="ChEBI" id="CHEBI:50058"/>
        <dbReference type="EC" id="1.11.1.24"/>
    </reaction>
</comment>
<proteinExistence type="inferred from homology"/>
<dbReference type="SUPFAM" id="SSF52833">
    <property type="entry name" value="Thioredoxin-like"/>
    <property type="match status" value="1"/>
</dbReference>
<keyword evidence="5" id="KW-0049">Antioxidant</keyword>
<protein>
    <recommendedName>
        <fullName evidence="3">thioredoxin-dependent peroxiredoxin</fullName>
        <ecNumber evidence="3">1.11.1.24</ecNumber>
    </recommendedName>
    <alternativeName>
        <fullName evidence="11">Bacterioferritin comigratory protein</fullName>
    </alternativeName>
    <alternativeName>
        <fullName evidence="9">Thioredoxin peroxidase</fullName>
    </alternativeName>
</protein>
<comment type="function">
    <text evidence="1">Thiol-specific peroxidase that catalyzes the reduction of hydrogen peroxide and organic hydroperoxides to water and alcohols, respectively. Plays a role in cell protection against oxidative stress by detoxifying peroxides and as sensor of hydrogen peroxide-mediated signaling events.</text>
</comment>
<name>A0A449BD14_HAPAX</name>
<dbReference type="EMBL" id="LR215048">
    <property type="protein sequence ID" value="VEU80318.1"/>
    <property type="molecule type" value="Genomic_DNA"/>
</dbReference>
<evidence type="ECO:0000256" key="9">
    <source>
        <dbReference type="ARBA" id="ARBA00032824"/>
    </source>
</evidence>
<dbReference type="STRING" id="1278311.GCA_000428705_00745"/>